<dbReference type="PANTHER" id="PTHR46796">
    <property type="entry name" value="HTH-TYPE TRANSCRIPTIONAL ACTIVATOR RHAS-RELATED"/>
    <property type="match status" value="1"/>
</dbReference>
<dbReference type="InterPro" id="IPR018060">
    <property type="entry name" value="HTH_AraC"/>
</dbReference>
<evidence type="ECO:0000256" key="2">
    <source>
        <dbReference type="ARBA" id="ARBA00023125"/>
    </source>
</evidence>
<dbReference type="SMART" id="SM00342">
    <property type="entry name" value="HTH_ARAC"/>
    <property type="match status" value="1"/>
</dbReference>
<name>A0ABT5SR93_9PSEU</name>
<dbReference type="InterPro" id="IPR050204">
    <property type="entry name" value="AraC_XylS_family_regulators"/>
</dbReference>
<comment type="caution">
    <text evidence="6">The sequence shown here is derived from an EMBL/GenBank/DDBJ whole genome shotgun (WGS) entry which is preliminary data.</text>
</comment>
<keyword evidence="1" id="KW-0805">Transcription regulation</keyword>
<organism evidence="6 7">
    <name type="scientific">Actinomycetospora lemnae</name>
    <dbReference type="NCBI Taxonomy" id="3019891"/>
    <lineage>
        <taxon>Bacteria</taxon>
        <taxon>Bacillati</taxon>
        <taxon>Actinomycetota</taxon>
        <taxon>Actinomycetes</taxon>
        <taxon>Pseudonocardiales</taxon>
        <taxon>Pseudonocardiaceae</taxon>
        <taxon>Actinomycetospora</taxon>
    </lineage>
</organism>
<reference evidence="6 7" key="1">
    <citation type="submission" date="2023-02" db="EMBL/GenBank/DDBJ databases">
        <title>Genome sequencing required for Actinomycetospora new species description.</title>
        <authorList>
            <person name="Saimee Y."/>
            <person name="Duangmal K."/>
        </authorList>
    </citation>
    <scope>NUCLEOTIDE SEQUENCE [LARGE SCALE GENOMIC DNA]</scope>
    <source>
        <strain evidence="6 7">DW7H6</strain>
    </source>
</reference>
<evidence type="ECO:0000313" key="7">
    <source>
        <dbReference type="Proteomes" id="UP001300763"/>
    </source>
</evidence>
<dbReference type="Gene3D" id="3.30.450.20">
    <property type="entry name" value="PAS domain"/>
    <property type="match status" value="1"/>
</dbReference>
<evidence type="ECO:0000256" key="3">
    <source>
        <dbReference type="ARBA" id="ARBA00023163"/>
    </source>
</evidence>
<dbReference type="InterPro" id="IPR009057">
    <property type="entry name" value="Homeodomain-like_sf"/>
</dbReference>
<evidence type="ECO:0000256" key="4">
    <source>
        <dbReference type="SAM" id="MobiDB-lite"/>
    </source>
</evidence>
<evidence type="ECO:0000259" key="5">
    <source>
        <dbReference type="PROSITE" id="PS01124"/>
    </source>
</evidence>
<dbReference type="Pfam" id="PF08448">
    <property type="entry name" value="PAS_4"/>
    <property type="match status" value="1"/>
</dbReference>
<dbReference type="PROSITE" id="PS01124">
    <property type="entry name" value="HTH_ARAC_FAMILY_2"/>
    <property type="match status" value="1"/>
</dbReference>
<proteinExistence type="predicted"/>
<evidence type="ECO:0000313" key="6">
    <source>
        <dbReference type="EMBL" id="MDD7965366.1"/>
    </source>
</evidence>
<evidence type="ECO:0000256" key="1">
    <source>
        <dbReference type="ARBA" id="ARBA00023015"/>
    </source>
</evidence>
<accession>A0ABT5SR93</accession>
<dbReference type="EMBL" id="JAQZAO010000003">
    <property type="protein sequence ID" value="MDD7965366.1"/>
    <property type="molecule type" value="Genomic_DNA"/>
</dbReference>
<protein>
    <submittedName>
        <fullName evidence="6">Helix-turn-helix domain-containing protein</fullName>
    </submittedName>
</protein>
<dbReference type="Pfam" id="PF12833">
    <property type="entry name" value="HTH_18"/>
    <property type="match status" value="1"/>
</dbReference>
<feature type="region of interest" description="Disordered" evidence="4">
    <location>
        <begin position="106"/>
        <end position="132"/>
    </location>
</feature>
<dbReference type="Proteomes" id="UP001300763">
    <property type="component" value="Unassembled WGS sequence"/>
</dbReference>
<keyword evidence="3" id="KW-0804">Transcription</keyword>
<feature type="domain" description="HTH araC/xylS-type" evidence="5">
    <location>
        <begin position="16"/>
        <end position="118"/>
    </location>
</feature>
<dbReference type="SUPFAM" id="SSF46689">
    <property type="entry name" value="Homeodomain-like"/>
    <property type="match status" value="1"/>
</dbReference>
<sequence>MTPAAGLPRPADPVVRRAVQFIDRHAGDGISVAQIAAAARVGARALQAAFRRERGQTPRQYLRAARLEGAHRGLAVADPARGDTVAAVAGRWGFTNAGRFAGEYHRRYGRSPRTTLREDRTGDEGGPGLPDPRRTAAAMRFLAARPAQRPGPAVQIALLDTDGVIVWVNQAWADFGVAHGGDPARTGVGRSYLAVSDAAAVDDPVSATVSANIRAALRGELPVPALLAVPCPTPQRPLVMDVLISTRRDDDGHVLGATVTLSERRGRAGR</sequence>
<dbReference type="InterPro" id="IPR013656">
    <property type="entry name" value="PAS_4"/>
</dbReference>
<keyword evidence="2" id="KW-0238">DNA-binding</keyword>
<dbReference type="Gene3D" id="1.10.10.60">
    <property type="entry name" value="Homeodomain-like"/>
    <property type="match status" value="1"/>
</dbReference>
<dbReference type="RefSeq" id="WP_274199908.1">
    <property type="nucleotide sequence ID" value="NZ_JAQZAO010000003.1"/>
</dbReference>
<keyword evidence="7" id="KW-1185">Reference proteome</keyword>
<gene>
    <name evidence="6" type="ORF">PGB27_08385</name>
</gene>